<sequence length="240" mass="27314">MKKYVYPKGIAGELLGQMVSYVYDCEVCFIDDSCIDTSLESFKHELTANGETIFLAWDKRSTLNDSTARILINKLNIYGIKYHYDSFFMISKMTANKLYNQIKSKKWDKVVAIEVSGMANDKHIGFLDDCLMSNDIKILYLCGTNLAYNRVINKIKTNNLAEVAFAVCMPCYYLELIDFVRCITKVSWTYKNNYIPTICIGHSLSDFSNINLDLYSKNFDYLCISGKCYMPNNSVGGGGI</sequence>
<accession>A0ABT4VC64</accession>
<keyword evidence="2" id="KW-1185">Reference proteome</keyword>
<name>A0ABT4VC64_9HELI</name>
<dbReference type="EMBL" id="JAQHXR010000001">
    <property type="protein sequence ID" value="MDA3968294.1"/>
    <property type="molecule type" value="Genomic_DNA"/>
</dbReference>
<comment type="caution">
    <text evidence="1">The sequence shown here is derived from an EMBL/GenBank/DDBJ whole genome shotgun (WGS) entry which is preliminary data.</text>
</comment>
<gene>
    <name evidence="1" type="ORF">PF021_01230</name>
</gene>
<reference evidence="1 2" key="1">
    <citation type="submission" date="2023-01" db="EMBL/GenBank/DDBJ databases">
        <title>Description of Helicobacter ibis sp. nov. isolated from faecal droppings of black-faced ibis (Theristicus melanopis).</title>
        <authorList>
            <person name="Lopez-Cantillo M."/>
            <person name="Vidal-Veuthey B."/>
            <person name="Mella A."/>
            <person name="De La Haba R."/>
            <person name="Collado L."/>
        </authorList>
    </citation>
    <scope>NUCLEOTIDE SEQUENCE [LARGE SCALE GENOMIC DNA]</scope>
    <source>
        <strain evidence="1 2">A82</strain>
    </source>
</reference>
<protein>
    <submittedName>
        <fullName evidence="1">Uncharacterized protein</fullName>
    </submittedName>
</protein>
<proteinExistence type="predicted"/>
<dbReference type="Proteomes" id="UP001210261">
    <property type="component" value="Unassembled WGS sequence"/>
</dbReference>
<organism evidence="1 2">
    <name type="scientific">Helicobacter ibis</name>
    <dbReference type="NCBI Taxonomy" id="2962633"/>
    <lineage>
        <taxon>Bacteria</taxon>
        <taxon>Pseudomonadati</taxon>
        <taxon>Campylobacterota</taxon>
        <taxon>Epsilonproteobacteria</taxon>
        <taxon>Campylobacterales</taxon>
        <taxon>Helicobacteraceae</taxon>
        <taxon>Helicobacter</taxon>
    </lineage>
</organism>
<evidence type="ECO:0000313" key="2">
    <source>
        <dbReference type="Proteomes" id="UP001210261"/>
    </source>
</evidence>
<dbReference type="RefSeq" id="WP_271020587.1">
    <property type="nucleotide sequence ID" value="NZ_JAQHXR010000001.1"/>
</dbReference>
<evidence type="ECO:0000313" key="1">
    <source>
        <dbReference type="EMBL" id="MDA3968294.1"/>
    </source>
</evidence>